<dbReference type="OrthoDB" id="443153at2"/>
<dbReference type="Pfam" id="PF12770">
    <property type="entry name" value="CHAT"/>
    <property type="match status" value="1"/>
</dbReference>
<dbReference type="InterPro" id="IPR024983">
    <property type="entry name" value="CHAT_dom"/>
</dbReference>
<organism evidence="2 3">
    <name type="scientific">Cuspidothrix issatschenkoi CHARLIE-1</name>
    <dbReference type="NCBI Taxonomy" id="2052836"/>
    <lineage>
        <taxon>Bacteria</taxon>
        <taxon>Bacillati</taxon>
        <taxon>Cyanobacteriota</taxon>
        <taxon>Cyanophyceae</taxon>
        <taxon>Nostocales</taxon>
        <taxon>Aphanizomenonaceae</taxon>
        <taxon>Cuspidothrix</taxon>
    </lineage>
</organism>
<reference evidence="2 3" key="1">
    <citation type="submission" date="2018-02" db="EMBL/GenBank/DDBJ databases">
        <title>Discovery of a pederin family compound in a non-symbiotic bloom-forming cyanobacterium.</title>
        <authorList>
            <person name="Kust A."/>
            <person name="Mares J."/>
            <person name="Jokela J."/>
            <person name="Urajova P."/>
            <person name="Hajek J."/>
            <person name="Saurav K."/>
            <person name="Voracova K."/>
            <person name="Fewer D.P."/>
            <person name="Haapaniemi E."/>
            <person name="Permi P."/>
            <person name="Rehakova K."/>
            <person name="Sivonen K."/>
            <person name="Hrouzek P."/>
        </authorList>
    </citation>
    <scope>NUCLEOTIDE SEQUENCE [LARGE SCALE GENOMIC DNA]</scope>
    <source>
        <strain evidence="2 3">CHARLIE-1</strain>
    </source>
</reference>
<evidence type="ECO:0000313" key="3">
    <source>
        <dbReference type="Proteomes" id="UP000239589"/>
    </source>
</evidence>
<dbReference type="RefSeq" id="WP_104388452.1">
    <property type="nucleotide sequence ID" value="NZ_PGEM01000102.1"/>
</dbReference>
<gene>
    <name evidence="2" type="ORF">CUN59_14190</name>
</gene>
<dbReference type="PANTHER" id="PTHR10098">
    <property type="entry name" value="RAPSYN-RELATED"/>
    <property type="match status" value="1"/>
</dbReference>
<dbReference type="Proteomes" id="UP000239589">
    <property type="component" value="Unassembled WGS sequence"/>
</dbReference>
<feature type="domain" description="CHAT" evidence="1">
    <location>
        <begin position="626"/>
        <end position="910"/>
    </location>
</feature>
<dbReference type="AlphaFoldDB" id="A0A2S6CSX4"/>
<proteinExistence type="predicted"/>
<dbReference type="EMBL" id="PGEM01000102">
    <property type="protein sequence ID" value="PPJ62710.1"/>
    <property type="molecule type" value="Genomic_DNA"/>
</dbReference>
<protein>
    <recommendedName>
        <fullName evidence="1">CHAT domain-containing protein</fullName>
    </recommendedName>
</protein>
<dbReference type="InterPro" id="IPR011990">
    <property type="entry name" value="TPR-like_helical_dom_sf"/>
</dbReference>
<evidence type="ECO:0000313" key="2">
    <source>
        <dbReference type="EMBL" id="PPJ62710.1"/>
    </source>
</evidence>
<name>A0A2S6CSX4_9CYAN</name>
<accession>A0A2S6CSX4</accession>
<comment type="caution">
    <text evidence="2">The sequence shown here is derived from an EMBL/GenBank/DDBJ whole genome shotgun (WGS) entry which is preliminary data.</text>
</comment>
<evidence type="ECO:0000259" key="1">
    <source>
        <dbReference type="Pfam" id="PF12770"/>
    </source>
</evidence>
<sequence>MFKLIQKTISVITTTAFIVTTNYVALAQQQNTDNTSSQTIPKQVISVDSPEYTNTINRIQKLLTYLPSTLNLIPTVGSHNYNSTVSIDTAKKNLLEGEKTLEMLTNLEVSQGESLVITEQSLDYSRDSNSKCIPASKNVENKAAISCKELVYATLCKLASDAGEQNKTISYCEQYFKKFDQNLSSYSKTQRNLGFAVSLRCSFVYDIKFIDKSGTLKYCSDSIKYSFTLKNDFDPPSMKFSYILANDYLIGASLVINSIYREQGKYNEAINFLQEQLQVIKIADSTKDEIDIEVVLLLRLALLELLGDTYMEMGLIDKAIEAYQKNKNEGLEQRDSVITGKYSIYDTEYTIGENSERFVRLLTRLGYALLRKGNFAEAEKELLAALEQLDSGAGLDIQGNDDEKLAVQDRNSSVYSTLQKLYIEQRKYPQALEFAERARSFVFTKQISRFERDKGFNAFNFAQIQAEAKAQNSTFVMYSKFEPPVAILNKSKQVREELFIWVVKPNGEIHFNNVDVASTSLHLTSQAFDNQPPNNQFWLGIITTIILSGLCFAIFKSQKQLKGKYITVSVVTVLLPLALVGCQQASLEAQKQNNSSSVLDLVRGTYTSLIKSDSPINNSSCTSQKACLEQLYQTLIQPIEQYLPDNPEAHVIFFPYRELYTIPFAALRAKDGKYLIEKNTIHIAPSIEALNLLKVRAEKNPFLPSENLVVGNPVMPKVTLSGLLSKSITPESLPATATEAQAIANFFNTSPLIGEQATESTVLKQLGNAKYIHLATHGYLDVIIKDSFNPTSVLTLTPAKDNDGLLTTEELYQVPLAGELAVLSACNTGAGEITSEGVLGLARPFLIAGIPSVVASLWSVPDAPTKDLMIQFYENLKTNPDKARALRQAMIATMKQHPDPVAWAGFSLIGLAQQPLSTLAPSQKTQIVGQVSCSGIIGDSLSSGRPMKKATLESTDQGFNLRIIELGAEHLLELDNNLVVQAASTDGGDWNLVAYNSAKEPVKINQDGSFNIWMMVSTRSVCGFSGKLEFLGDAKSKLFSN</sequence>
<dbReference type="InterPro" id="IPR019734">
    <property type="entry name" value="TPR_rpt"/>
</dbReference>
<keyword evidence="3" id="KW-1185">Reference proteome</keyword>
<dbReference type="Gene3D" id="1.25.40.10">
    <property type="entry name" value="Tetratricopeptide repeat domain"/>
    <property type="match status" value="1"/>
</dbReference>
<dbReference type="Pfam" id="PF13181">
    <property type="entry name" value="TPR_8"/>
    <property type="match status" value="2"/>
</dbReference>
<dbReference type="SUPFAM" id="SSF48452">
    <property type="entry name" value="TPR-like"/>
    <property type="match status" value="1"/>
</dbReference>